<evidence type="ECO:0000256" key="3">
    <source>
        <dbReference type="RuleBase" id="RU003616"/>
    </source>
</evidence>
<dbReference type="InParanoid" id="A0A136IIX7"/>
<evidence type="ECO:0000313" key="6">
    <source>
        <dbReference type="EMBL" id="KXJ84935.1"/>
    </source>
</evidence>
<feature type="compositionally biased region" description="Low complexity" evidence="4">
    <location>
        <begin position="180"/>
        <end position="190"/>
    </location>
</feature>
<dbReference type="AlphaFoldDB" id="A0A136IIX7"/>
<feature type="compositionally biased region" description="Low complexity" evidence="4">
    <location>
        <begin position="41"/>
        <end position="59"/>
    </location>
</feature>
<dbReference type="Pfam" id="PF00011">
    <property type="entry name" value="HSP20"/>
    <property type="match status" value="1"/>
</dbReference>
<keyword evidence="1" id="KW-0346">Stress response</keyword>
<proteinExistence type="inferred from homology"/>
<name>A0A136IIX7_9PEZI</name>
<evidence type="ECO:0000256" key="1">
    <source>
        <dbReference type="ARBA" id="ARBA00023016"/>
    </source>
</evidence>
<protein>
    <submittedName>
        <fullName evidence="6">HSP20-like chaperone</fullName>
    </submittedName>
</protein>
<dbReference type="PANTHER" id="PTHR11527">
    <property type="entry name" value="HEAT-SHOCK PROTEIN 20 FAMILY MEMBER"/>
    <property type="match status" value="1"/>
</dbReference>
<dbReference type="PROSITE" id="PS01031">
    <property type="entry name" value="SHSP"/>
    <property type="match status" value="1"/>
</dbReference>
<evidence type="ECO:0000256" key="2">
    <source>
        <dbReference type="PROSITE-ProRule" id="PRU00285"/>
    </source>
</evidence>
<evidence type="ECO:0000313" key="7">
    <source>
        <dbReference type="Proteomes" id="UP000070501"/>
    </source>
</evidence>
<dbReference type="STRING" id="196109.A0A136IIX7"/>
<dbReference type="Proteomes" id="UP000070501">
    <property type="component" value="Unassembled WGS sequence"/>
</dbReference>
<dbReference type="EMBL" id="KQ964310">
    <property type="protein sequence ID" value="KXJ84935.1"/>
    <property type="molecule type" value="Genomic_DNA"/>
</dbReference>
<feature type="compositionally biased region" description="Low complexity" evidence="4">
    <location>
        <begin position="154"/>
        <end position="171"/>
    </location>
</feature>
<reference evidence="7" key="1">
    <citation type="submission" date="2016-02" db="EMBL/GenBank/DDBJ databases">
        <title>Draft genome sequence of Microdochium bolleyi, a fungal endophyte of beachgrass.</title>
        <authorList>
            <consortium name="DOE Joint Genome Institute"/>
            <person name="David A.S."/>
            <person name="May G."/>
            <person name="Haridas S."/>
            <person name="Lim J."/>
            <person name="Wang M."/>
            <person name="Labutti K."/>
            <person name="Lipzen A."/>
            <person name="Barry K."/>
            <person name="Grigoriev I.V."/>
        </authorList>
    </citation>
    <scope>NUCLEOTIDE SEQUENCE [LARGE SCALE GENOMIC DNA]</scope>
    <source>
        <strain evidence="7">J235TASD1</strain>
    </source>
</reference>
<dbReference type="InterPro" id="IPR031107">
    <property type="entry name" value="Small_HSP"/>
</dbReference>
<dbReference type="InterPro" id="IPR008978">
    <property type="entry name" value="HSP20-like_chaperone"/>
</dbReference>
<dbReference type="OrthoDB" id="1431247at2759"/>
<dbReference type="Gene3D" id="2.60.40.790">
    <property type="match status" value="1"/>
</dbReference>
<feature type="region of interest" description="Disordered" evidence="4">
    <location>
        <begin position="41"/>
        <end position="66"/>
    </location>
</feature>
<feature type="compositionally biased region" description="Low complexity" evidence="4">
    <location>
        <begin position="128"/>
        <end position="141"/>
    </location>
</feature>
<dbReference type="InterPro" id="IPR002068">
    <property type="entry name" value="A-crystallin/Hsp20_dom"/>
</dbReference>
<feature type="region of interest" description="Disordered" evidence="4">
    <location>
        <begin position="112"/>
        <end position="142"/>
    </location>
</feature>
<sequence length="242" mass="26513">MAAFCSPHFYHSAAAEPIAIKGLFQLLDTLQDDLSLQSVLQQSLDDQSSPAKKQQQQQQPLPTFTPRFDISETDSAYHVYGELPGLSKEHLDIDFVDAQTITVRGKVLRAVPSHRPQHTEDVVEEDAAAPQSPASSATSHHATVEDDFEDLAAETGSTSSHTTTPAAAEKPTTTDKKTTTETPAQPEPQAKFWISERKYGQFARSFKFRKTVDVAGVAASLENGVLSIVVPKKNESRKIFVH</sequence>
<gene>
    <name evidence="6" type="ORF">Micbo1qcDRAFT_169824</name>
</gene>
<feature type="region of interest" description="Disordered" evidence="4">
    <location>
        <begin position="154"/>
        <end position="191"/>
    </location>
</feature>
<evidence type="ECO:0000256" key="4">
    <source>
        <dbReference type="SAM" id="MobiDB-lite"/>
    </source>
</evidence>
<dbReference type="CDD" id="cd06464">
    <property type="entry name" value="ACD_sHsps-like"/>
    <property type="match status" value="1"/>
</dbReference>
<accession>A0A136IIX7</accession>
<keyword evidence="7" id="KW-1185">Reference proteome</keyword>
<feature type="domain" description="SHSP" evidence="5">
    <location>
        <begin position="59"/>
        <end position="242"/>
    </location>
</feature>
<comment type="similarity">
    <text evidence="2 3">Belongs to the small heat shock protein (HSP20) family.</text>
</comment>
<evidence type="ECO:0000259" key="5">
    <source>
        <dbReference type="PROSITE" id="PS01031"/>
    </source>
</evidence>
<dbReference type="SUPFAM" id="SSF49764">
    <property type="entry name" value="HSP20-like chaperones"/>
    <property type="match status" value="1"/>
</dbReference>
<organism evidence="6 7">
    <name type="scientific">Microdochium bolleyi</name>
    <dbReference type="NCBI Taxonomy" id="196109"/>
    <lineage>
        <taxon>Eukaryota</taxon>
        <taxon>Fungi</taxon>
        <taxon>Dikarya</taxon>
        <taxon>Ascomycota</taxon>
        <taxon>Pezizomycotina</taxon>
        <taxon>Sordariomycetes</taxon>
        <taxon>Xylariomycetidae</taxon>
        <taxon>Xylariales</taxon>
        <taxon>Microdochiaceae</taxon>
        <taxon>Microdochium</taxon>
    </lineage>
</organism>